<reference evidence="2" key="1">
    <citation type="submission" date="2023-04" db="EMBL/GenBank/DDBJ databases">
        <title>Phytophthora lilii NBRC 32176.</title>
        <authorList>
            <person name="Ichikawa N."/>
            <person name="Sato H."/>
            <person name="Tonouchi N."/>
        </authorList>
    </citation>
    <scope>NUCLEOTIDE SEQUENCE</scope>
    <source>
        <strain evidence="2">NBRC 32176</strain>
    </source>
</reference>
<dbReference type="OrthoDB" id="116089at2759"/>
<feature type="compositionally biased region" description="Acidic residues" evidence="1">
    <location>
        <begin position="1"/>
        <end position="11"/>
    </location>
</feature>
<dbReference type="EMBL" id="BSXW01000007">
    <property type="protein sequence ID" value="GMF09191.1"/>
    <property type="molecule type" value="Genomic_DNA"/>
</dbReference>
<evidence type="ECO:0000313" key="3">
    <source>
        <dbReference type="Proteomes" id="UP001165083"/>
    </source>
</evidence>
<name>A0A9W6WEG3_9STRA</name>
<feature type="region of interest" description="Disordered" evidence="1">
    <location>
        <begin position="1"/>
        <end position="29"/>
    </location>
</feature>
<protein>
    <submittedName>
        <fullName evidence="2">Unnamed protein product</fullName>
    </submittedName>
</protein>
<dbReference type="AlphaFoldDB" id="A0A9W6WEG3"/>
<accession>A0A9W6WEG3</accession>
<evidence type="ECO:0000256" key="1">
    <source>
        <dbReference type="SAM" id="MobiDB-lite"/>
    </source>
</evidence>
<dbReference type="Proteomes" id="UP001165083">
    <property type="component" value="Unassembled WGS sequence"/>
</dbReference>
<keyword evidence="3" id="KW-1185">Reference proteome</keyword>
<comment type="caution">
    <text evidence="2">The sequence shown here is derived from an EMBL/GenBank/DDBJ whole genome shotgun (WGS) entry which is preliminary data.</text>
</comment>
<organism evidence="2 3">
    <name type="scientific">Phytophthora lilii</name>
    <dbReference type="NCBI Taxonomy" id="2077276"/>
    <lineage>
        <taxon>Eukaryota</taxon>
        <taxon>Sar</taxon>
        <taxon>Stramenopiles</taxon>
        <taxon>Oomycota</taxon>
        <taxon>Peronosporomycetes</taxon>
        <taxon>Peronosporales</taxon>
        <taxon>Peronosporaceae</taxon>
        <taxon>Phytophthora</taxon>
    </lineage>
</organism>
<proteinExistence type="predicted"/>
<gene>
    <name evidence="2" type="ORF">Plil01_000011400</name>
</gene>
<evidence type="ECO:0000313" key="2">
    <source>
        <dbReference type="EMBL" id="GMF09191.1"/>
    </source>
</evidence>
<sequence>MDKDERDDENIPQETAEGTGGKNEKEEVDGEEARVKKLLALECCPKRCLQSQPELVEAVVASLAHMSTKEKKISLLTALAVSSIMKEAKGLDGRERIRFAYCLPLLGEVCRPAFAACYDVSGATLARYVVKVDRC</sequence>